<evidence type="ECO:0000256" key="8">
    <source>
        <dbReference type="SAM" id="MobiDB-lite"/>
    </source>
</evidence>
<evidence type="ECO:0000256" key="2">
    <source>
        <dbReference type="ARBA" id="ARBA00008873"/>
    </source>
</evidence>
<feature type="transmembrane region" description="Helical" evidence="9">
    <location>
        <begin position="217"/>
        <end position="238"/>
    </location>
</feature>
<dbReference type="GO" id="GO:0006828">
    <property type="term" value="P:manganese ion transport"/>
    <property type="evidence" value="ECO:0007669"/>
    <property type="project" value="TreeGrafter"/>
</dbReference>
<protein>
    <submittedName>
        <fullName evidence="12">Solute carrier family 30 member 10</fullName>
    </submittedName>
</protein>
<evidence type="ECO:0000256" key="4">
    <source>
        <dbReference type="ARBA" id="ARBA00022692"/>
    </source>
</evidence>
<dbReference type="Ensembl" id="ENSPKIT00000030371.1">
    <property type="protein sequence ID" value="ENSPKIP00000006348.1"/>
    <property type="gene ID" value="ENSPKIG00000022659.1"/>
</dbReference>
<dbReference type="GO" id="GO:0006882">
    <property type="term" value="P:intracellular zinc ion homeostasis"/>
    <property type="evidence" value="ECO:0007669"/>
    <property type="project" value="TreeGrafter"/>
</dbReference>
<dbReference type="Pfam" id="PF16916">
    <property type="entry name" value="ZT_dimer"/>
    <property type="match status" value="1"/>
</dbReference>
<reference evidence="12" key="2">
    <citation type="submission" date="2025-09" db="UniProtKB">
        <authorList>
            <consortium name="Ensembl"/>
        </authorList>
    </citation>
    <scope>IDENTIFICATION</scope>
</reference>
<comment type="subcellular location">
    <subcellularLocation>
        <location evidence="1">Membrane</location>
        <topology evidence="1">Multi-pass membrane protein</topology>
    </subcellularLocation>
</comment>
<feature type="transmembrane region" description="Helical" evidence="9">
    <location>
        <begin position="81"/>
        <end position="101"/>
    </location>
</feature>
<dbReference type="SUPFAM" id="SSF161111">
    <property type="entry name" value="Cation efflux protein transmembrane domain-like"/>
    <property type="match status" value="1"/>
</dbReference>
<dbReference type="Proteomes" id="UP000261540">
    <property type="component" value="Unplaced"/>
</dbReference>
<dbReference type="GO" id="GO:0010312">
    <property type="term" value="P:detoxification of zinc ion"/>
    <property type="evidence" value="ECO:0007669"/>
    <property type="project" value="TreeGrafter"/>
</dbReference>
<reference evidence="12" key="1">
    <citation type="submission" date="2025-08" db="UniProtKB">
        <authorList>
            <consortium name="Ensembl"/>
        </authorList>
    </citation>
    <scope>IDENTIFICATION</scope>
</reference>
<evidence type="ECO:0000256" key="9">
    <source>
        <dbReference type="SAM" id="Phobius"/>
    </source>
</evidence>
<keyword evidence="4 9" id="KW-0812">Transmembrane</keyword>
<dbReference type="GO" id="GO:0005385">
    <property type="term" value="F:zinc ion transmembrane transporter activity"/>
    <property type="evidence" value="ECO:0007669"/>
    <property type="project" value="TreeGrafter"/>
</dbReference>
<dbReference type="AlphaFoldDB" id="A0A3B3QJQ9"/>
<dbReference type="InterPro" id="IPR002524">
    <property type="entry name" value="Cation_efflux"/>
</dbReference>
<dbReference type="InterPro" id="IPR027470">
    <property type="entry name" value="Cation_efflux_CTD"/>
</dbReference>
<keyword evidence="7 9" id="KW-0472">Membrane</keyword>
<feature type="transmembrane region" description="Helical" evidence="9">
    <location>
        <begin position="113"/>
        <end position="133"/>
    </location>
</feature>
<dbReference type="Gene3D" id="1.20.1510.10">
    <property type="entry name" value="Cation efflux protein transmembrane domain"/>
    <property type="match status" value="1"/>
</dbReference>
<proteinExistence type="inferred from homology"/>
<feature type="transmembrane region" description="Helical" evidence="9">
    <location>
        <begin position="42"/>
        <end position="60"/>
    </location>
</feature>
<dbReference type="PANTHER" id="PTHR45820">
    <property type="entry name" value="FI23527P1"/>
    <property type="match status" value="1"/>
</dbReference>
<keyword evidence="6 9" id="KW-1133">Transmembrane helix</keyword>
<evidence type="ECO:0000259" key="11">
    <source>
        <dbReference type="Pfam" id="PF16916"/>
    </source>
</evidence>
<feature type="transmembrane region" description="Helical" evidence="9">
    <location>
        <begin position="180"/>
        <end position="205"/>
    </location>
</feature>
<feature type="domain" description="Cation efflux protein transmembrane" evidence="10">
    <location>
        <begin position="11"/>
        <end position="246"/>
    </location>
</feature>
<sequence>MGRYTGKTCRLIFMIVLAVVIFFAEIIAGYMGNSIALVSDAYNMLSGLLSLIVGLTSIRLSRRPPSSRSTYGLPRAEVVGALANAVFLAALCLSVSLQALQRLADPDIIDDPMLVLIVGALGLAVNVGGLFLFQDFSCCCRGKGRQRQTSCKGAAQETKQKDEENKGEEKRSQPLNIRGVLLHVLNDALGSVVVVVTSAVFYALPLEKKEQCNWQCYLDPLLTLLMVALIMTPTLSFFKETISILLQRSPTDLQLSTILEDISKIHGVWGVHEMHVWELIHGRNVATLHIKCADMSAFQVFSRQVRKVFHQAGVHSVTIQPEFEEGCSGPPSFFNYHIKQPLYHEFFFFNFLAVISWSS</sequence>
<evidence type="ECO:0000256" key="5">
    <source>
        <dbReference type="ARBA" id="ARBA00022833"/>
    </source>
</evidence>
<feature type="domain" description="Cation efflux protein cytoplasmic" evidence="11">
    <location>
        <begin position="251"/>
        <end position="322"/>
    </location>
</feature>
<evidence type="ECO:0000313" key="13">
    <source>
        <dbReference type="Proteomes" id="UP000261540"/>
    </source>
</evidence>
<evidence type="ECO:0000256" key="7">
    <source>
        <dbReference type="ARBA" id="ARBA00023136"/>
    </source>
</evidence>
<evidence type="ECO:0000256" key="6">
    <source>
        <dbReference type="ARBA" id="ARBA00022989"/>
    </source>
</evidence>
<keyword evidence="13" id="KW-1185">Reference proteome</keyword>
<dbReference type="Pfam" id="PF01545">
    <property type="entry name" value="Cation_efflux"/>
    <property type="match status" value="1"/>
</dbReference>
<feature type="transmembrane region" description="Helical" evidence="9">
    <location>
        <begin position="12"/>
        <end position="30"/>
    </location>
</feature>
<keyword evidence="3" id="KW-0813">Transport</keyword>
<evidence type="ECO:0000313" key="12">
    <source>
        <dbReference type="Ensembl" id="ENSPKIP00000006348.1"/>
    </source>
</evidence>
<evidence type="ECO:0000256" key="1">
    <source>
        <dbReference type="ARBA" id="ARBA00004141"/>
    </source>
</evidence>
<dbReference type="STRING" id="1676925.ENSPKIP00000006348"/>
<comment type="similarity">
    <text evidence="2">Belongs to the cation diffusion facilitator (CDF) transporter (TC 2.A.4) family. SLC30A subfamily.</text>
</comment>
<keyword evidence="5" id="KW-0862">Zinc</keyword>
<feature type="compositionally biased region" description="Basic and acidic residues" evidence="8">
    <location>
        <begin position="158"/>
        <end position="171"/>
    </location>
</feature>
<dbReference type="InterPro" id="IPR027469">
    <property type="entry name" value="Cation_efflux_TMD_sf"/>
</dbReference>
<dbReference type="PANTHER" id="PTHR45820:SF3">
    <property type="entry name" value="CALCIUM_MANGANESE ANTIPORTER SLC30A10"/>
    <property type="match status" value="1"/>
</dbReference>
<accession>A0A3B3QJQ9</accession>
<dbReference type="GeneTree" id="ENSGT00940000159967"/>
<evidence type="ECO:0000256" key="3">
    <source>
        <dbReference type="ARBA" id="ARBA00022448"/>
    </source>
</evidence>
<dbReference type="GO" id="GO:0016020">
    <property type="term" value="C:membrane"/>
    <property type="evidence" value="ECO:0007669"/>
    <property type="project" value="UniProtKB-SubCell"/>
</dbReference>
<dbReference type="InterPro" id="IPR058533">
    <property type="entry name" value="Cation_efflux_TM"/>
</dbReference>
<organism evidence="12 13">
    <name type="scientific">Paramormyrops kingsleyae</name>
    <dbReference type="NCBI Taxonomy" id="1676925"/>
    <lineage>
        <taxon>Eukaryota</taxon>
        <taxon>Metazoa</taxon>
        <taxon>Chordata</taxon>
        <taxon>Craniata</taxon>
        <taxon>Vertebrata</taxon>
        <taxon>Euteleostomi</taxon>
        <taxon>Actinopterygii</taxon>
        <taxon>Neopterygii</taxon>
        <taxon>Teleostei</taxon>
        <taxon>Osteoglossocephala</taxon>
        <taxon>Osteoglossomorpha</taxon>
        <taxon>Osteoglossiformes</taxon>
        <taxon>Mormyridae</taxon>
        <taxon>Paramormyrops</taxon>
    </lineage>
</organism>
<evidence type="ECO:0000259" key="10">
    <source>
        <dbReference type="Pfam" id="PF01545"/>
    </source>
</evidence>
<name>A0A3B3QJQ9_9TELE</name>
<dbReference type="NCBIfam" id="TIGR01297">
    <property type="entry name" value="CDF"/>
    <property type="match status" value="1"/>
</dbReference>
<feature type="region of interest" description="Disordered" evidence="8">
    <location>
        <begin position="150"/>
        <end position="171"/>
    </location>
</feature>